<evidence type="ECO:0000313" key="2">
    <source>
        <dbReference type="Proteomes" id="UP000269945"/>
    </source>
</evidence>
<keyword evidence="2" id="KW-1185">Reference proteome</keyword>
<protein>
    <submittedName>
        <fullName evidence="1">Uncharacterized protein</fullName>
    </submittedName>
</protein>
<accession>A0A9X9LSV2</accession>
<name>A0A9X9LSV2_GULGU</name>
<evidence type="ECO:0000313" key="1">
    <source>
        <dbReference type="EMBL" id="VCW85432.1"/>
    </source>
</evidence>
<proteinExistence type="predicted"/>
<dbReference type="EMBL" id="CYRY02015387">
    <property type="protein sequence ID" value="VCW85432.1"/>
    <property type="molecule type" value="Genomic_DNA"/>
</dbReference>
<organism evidence="1 2">
    <name type="scientific">Gulo gulo</name>
    <name type="common">Wolverine</name>
    <name type="synonym">Gluton</name>
    <dbReference type="NCBI Taxonomy" id="48420"/>
    <lineage>
        <taxon>Eukaryota</taxon>
        <taxon>Metazoa</taxon>
        <taxon>Chordata</taxon>
        <taxon>Craniata</taxon>
        <taxon>Vertebrata</taxon>
        <taxon>Euteleostomi</taxon>
        <taxon>Mammalia</taxon>
        <taxon>Eutheria</taxon>
        <taxon>Laurasiatheria</taxon>
        <taxon>Carnivora</taxon>
        <taxon>Caniformia</taxon>
        <taxon>Musteloidea</taxon>
        <taxon>Mustelidae</taxon>
        <taxon>Guloninae</taxon>
        <taxon>Gulo</taxon>
    </lineage>
</organism>
<gene>
    <name evidence="1" type="ORF">BN2614_LOCUS1</name>
</gene>
<comment type="caution">
    <text evidence="1">The sequence shown here is derived from an EMBL/GenBank/DDBJ whole genome shotgun (WGS) entry which is preliminary data.</text>
</comment>
<dbReference type="AlphaFoldDB" id="A0A9X9LSV2"/>
<dbReference type="Proteomes" id="UP000269945">
    <property type="component" value="Unassembled WGS sequence"/>
</dbReference>
<sequence>MNGHTSGLLIGHVPLLSVPSSQSRGVLGICLAAGPGDVGGCVSSRRVYTEIGEQRSTAHRGFCPRELLVNRTSVSWLLLLSGIYFTKYENSSSKRILSTQSSWITVGSLRVTVENVSRLLLRWT</sequence>
<reference evidence="1 2" key="1">
    <citation type="submission" date="2018-10" db="EMBL/GenBank/DDBJ databases">
        <authorList>
            <person name="Ekblom R."/>
            <person name="Jareborg N."/>
        </authorList>
    </citation>
    <scope>NUCLEOTIDE SEQUENCE [LARGE SCALE GENOMIC DNA]</scope>
    <source>
        <tissue evidence="1">Muscle</tissue>
    </source>
</reference>